<feature type="non-terminal residue" evidence="1">
    <location>
        <position position="1"/>
    </location>
</feature>
<accession>A0A6S6TCP3</accession>
<sequence>KLKYGLNKITIYTQQSKAVLRLIKESPKKSLKLEMEVQNRQTKKRKNLLYLLYYKNP</sequence>
<evidence type="ECO:0000313" key="1">
    <source>
        <dbReference type="EMBL" id="CAA6817114.1"/>
    </source>
</evidence>
<dbReference type="AlphaFoldDB" id="A0A6S6TCP3"/>
<proteinExistence type="predicted"/>
<protein>
    <submittedName>
        <fullName evidence="1">Uncharacterized protein</fullName>
    </submittedName>
</protein>
<name>A0A6S6TCP3_9BACT</name>
<dbReference type="EMBL" id="CACVAQ010000244">
    <property type="protein sequence ID" value="CAA6817114.1"/>
    <property type="molecule type" value="Genomic_DNA"/>
</dbReference>
<reference evidence="1" key="1">
    <citation type="submission" date="2020-01" db="EMBL/GenBank/DDBJ databases">
        <authorList>
            <person name="Meier V. D."/>
            <person name="Meier V D."/>
        </authorList>
    </citation>
    <scope>NUCLEOTIDE SEQUENCE</scope>
    <source>
        <strain evidence="1">HLG_WM_MAG_10</strain>
    </source>
</reference>
<organism evidence="1">
    <name type="scientific">uncultured Aureispira sp</name>
    <dbReference type="NCBI Taxonomy" id="1331704"/>
    <lineage>
        <taxon>Bacteria</taxon>
        <taxon>Pseudomonadati</taxon>
        <taxon>Bacteroidota</taxon>
        <taxon>Saprospiria</taxon>
        <taxon>Saprospirales</taxon>
        <taxon>Saprospiraceae</taxon>
        <taxon>Aureispira</taxon>
        <taxon>environmental samples</taxon>
    </lineage>
</organism>
<gene>
    <name evidence="1" type="ORF">HELGO_WM42807</name>
</gene>